<dbReference type="EMBL" id="CAXAMM010001447">
    <property type="protein sequence ID" value="CAK8992024.1"/>
    <property type="molecule type" value="Genomic_DNA"/>
</dbReference>
<dbReference type="PANTHER" id="PTHR19229:SF267">
    <property type="entry name" value="ABC TRANSPORTER A FAMILY MEMBER 1"/>
    <property type="match status" value="1"/>
</dbReference>
<dbReference type="SUPFAM" id="SSF52540">
    <property type="entry name" value="P-loop containing nucleoside triphosphate hydrolases"/>
    <property type="match status" value="1"/>
</dbReference>
<dbReference type="InterPro" id="IPR003593">
    <property type="entry name" value="AAA+_ATPase"/>
</dbReference>
<dbReference type="InterPro" id="IPR027417">
    <property type="entry name" value="P-loop_NTPase"/>
</dbReference>
<dbReference type="InterPro" id="IPR026082">
    <property type="entry name" value="ABCA"/>
</dbReference>
<dbReference type="Gene3D" id="3.40.50.300">
    <property type="entry name" value="P-loop containing nucleotide triphosphate hydrolases"/>
    <property type="match status" value="1"/>
</dbReference>
<dbReference type="Proteomes" id="UP001642464">
    <property type="component" value="Unassembled WGS sequence"/>
</dbReference>
<keyword evidence="6" id="KW-1185">Reference proteome</keyword>
<dbReference type="InterPro" id="IPR017871">
    <property type="entry name" value="ABC_transporter-like_CS"/>
</dbReference>
<evidence type="ECO:0000259" key="3">
    <source>
        <dbReference type="PROSITE" id="PS50893"/>
    </source>
</evidence>
<evidence type="ECO:0000313" key="5">
    <source>
        <dbReference type="EMBL" id="CAK8992024.1"/>
    </source>
</evidence>
<dbReference type="PROSITE" id="PS00211">
    <property type="entry name" value="ABC_TRANSPORTER_1"/>
    <property type="match status" value="1"/>
</dbReference>
<evidence type="ECO:0000256" key="1">
    <source>
        <dbReference type="ARBA" id="ARBA00022741"/>
    </source>
</evidence>
<comment type="caution">
    <text evidence="5">The sequence shown here is derived from an EMBL/GenBank/DDBJ whole genome shotgun (WGS) entry which is preliminary data.</text>
</comment>
<dbReference type="CDD" id="cd03263">
    <property type="entry name" value="ABC_subfamily_A"/>
    <property type="match status" value="1"/>
</dbReference>
<keyword evidence="1" id="KW-0547">Nucleotide-binding</keyword>
<feature type="domain" description="ABC transporter" evidence="3">
    <location>
        <begin position="1"/>
        <end position="205"/>
    </location>
</feature>
<keyword evidence="2" id="KW-0067">ATP-binding</keyword>
<gene>
    <name evidence="4" type="ORF">SCF082_LOCUS2724</name>
    <name evidence="5" type="ORF">SCF082_LOCUS2914</name>
</gene>
<accession>A0ABP0HP79</accession>
<protein>
    <recommendedName>
        <fullName evidence="3">ABC transporter domain-containing protein</fullName>
    </recommendedName>
</protein>
<dbReference type="InterPro" id="IPR003439">
    <property type="entry name" value="ABC_transporter-like_ATP-bd"/>
</dbReference>
<evidence type="ECO:0000313" key="4">
    <source>
        <dbReference type="EMBL" id="CAK8991580.1"/>
    </source>
</evidence>
<dbReference type="PROSITE" id="PS50893">
    <property type="entry name" value="ABC_TRANSPORTER_2"/>
    <property type="match status" value="1"/>
</dbReference>
<evidence type="ECO:0000313" key="6">
    <source>
        <dbReference type="Proteomes" id="UP001642464"/>
    </source>
</evidence>
<reference evidence="5 6" key="1">
    <citation type="submission" date="2024-02" db="EMBL/GenBank/DDBJ databases">
        <authorList>
            <person name="Chen Y."/>
            <person name="Shah S."/>
            <person name="Dougan E. K."/>
            <person name="Thang M."/>
            <person name="Chan C."/>
        </authorList>
    </citation>
    <scope>NUCLEOTIDE SEQUENCE [LARGE SCALE GENOMIC DNA]</scope>
</reference>
<name>A0ABP0HP79_9DINO</name>
<dbReference type="PANTHER" id="PTHR19229">
    <property type="entry name" value="ATP-BINDING CASSETTE TRANSPORTER SUBFAMILY A ABCA"/>
    <property type="match status" value="1"/>
</dbReference>
<evidence type="ECO:0000256" key="2">
    <source>
        <dbReference type="ARBA" id="ARBA00022840"/>
    </source>
</evidence>
<dbReference type="EMBL" id="CAXAMM010001336">
    <property type="protein sequence ID" value="CAK8991580.1"/>
    <property type="molecule type" value="Genomic_DNA"/>
</dbReference>
<organism evidence="5 6">
    <name type="scientific">Durusdinium trenchii</name>
    <dbReference type="NCBI Taxonomy" id="1381693"/>
    <lineage>
        <taxon>Eukaryota</taxon>
        <taxon>Sar</taxon>
        <taxon>Alveolata</taxon>
        <taxon>Dinophyceae</taxon>
        <taxon>Suessiales</taxon>
        <taxon>Symbiodiniaceae</taxon>
        <taxon>Durusdinium</taxon>
    </lineage>
</organism>
<sequence>MYQGEIFALLGHNGAGKTTTLAMLCGLIPPSSGRCVVFGSDHPEEAQRCLGVCPQHDVLWETMTCEEHLRLFAGFKGVPAEAVLQEVAFMLERVGLEKAGASKTQAGRLSGGMKRKLSLGIAFLGGSQLVVLDEPTSGLDRRAVFGAVRVSLLRGRLEFTVSASAESFAELWDRIAILHEGRLKCCGSPQFLKRAYDCGMGPQLREGYNVTFVKRSGCDIDVVREVGSASWWKFAQTSTNITNLVWRLFIFRSSDQTSLNINI</sequence>
<dbReference type="Pfam" id="PF00005">
    <property type="entry name" value="ABC_tran"/>
    <property type="match status" value="1"/>
</dbReference>
<proteinExistence type="predicted"/>
<dbReference type="SMART" id="SM00382">
    <property type="entry name" value="AAA"/>
    <property type="match status" value="1"/>
</dbReference>